<name>A0A8H4QCU0_9HYPO</name>
<comment type="subcellular location">
    <subcellularLocation>
        <location evidence="1">Nucleus</location>
    </subcellularLocation>
</comment>
<dbReference type="PROSITE" id="PS50174">
    <property type="entry name" value="G_PATCH"/>
    <property type="match status" value="1"/>
</dbReference>
<organism evidence="12 13">
    <name type="scientific">Ophiocordyceps camponoti-floridani</name>
    <dbReference type="NCBI Taxonomy" id="2030778"/>
    <lineage>
        <taxon>Eukaryota</taxon>
        <taxon>Fungi</taxon>
        <taxon>Dikarya</taxon>
        <taxon>Ascomycota</taxon>
        <taxon>Pezizomycotina</taxon>
        <taxon>Sordariomycetes</taxon>
        <taxon>Hypocreomycetidae</taxon>
        <taxon>Hypocreales</taxon>
        <taxon>Ophiocordycipitaceae</taxon>
        <taxon>Ophiocordyceps</taxon>
    </lineage>
</organism>
<sequence>MRADFPTGRRDYSRSPRQDPHGDQQERPLRYPCGEGDRVTGYYDDRRDDRRDDRHDDRYRTRDDGYSHASRRDMDPRRSQFDDRGGRDYRGYRGDERNYRFERDYRAERDYHAYRDYHDMYDDGPRRDHDRRRDGPRGSRDQDEPQRGDDGRSRHHRDDQGQGHRQRSPSRNPIRDAGRPTDTVVLEGVPRTINAMILREGLLASSVAIKFPAIEVRVAKSKEGSSRAFVQFKDVDDATTFVKEHFPHLVVFMKHSTDDIPDGKFQVFLHFSRNPGAEGETSQDHPGSTGSVWLCATCGKRNPPRRTKCQKCNAAPVPRGPLGHTGPAQIARDVDAKVQILCVWPLPSHVDEDQLAVEMKRLELVKEEKPQEETHKLKSTAPSVDGAGYGARPGSLHRVFLVREVVTNIKMTFGLAEFWTMNDACAALRKHQMTRSFQIAGTPVSAGLIHVGVFVPEDRPITPTIDFMSFVPTFNPSLRVRYRDLDLYASPKLVTSEAPQPEEETAKTATERTDGAKTKKRKADEPLSESTAKKPPVTAAPVMAAQMALWQRRHEEIAQGPAAGHLPPGASVKFSLPKPSPGPAVRPQRLKKEPAAPASAPTAAVPAEETPIDVSYVDRNLMICLLCTKRYKSVEELDVHQRSQYHRRQMGNKDKVAAALPRVAARDQAQRSEPAQYRDRAKERRETHNQPDKPDPKPQPGQSQETARDDGKKAAESKGAGMLAKMGWSTGSGLGAQGGGLTEALTASAYKGGVGLGAEGGKLGDAAEIAEGRTTDSYASYLTTAQQKARERYNQME</sequence>
<keyword evidence="6" id="KW-0694">RNA-binding</keyword>
<gene>
    <name evidence="12" type="ORF">GQ602_000792</name>
</gene>
<dbReference type="OrthoDB" id="29221at2759"/>
<proteinExistence type="predicted"/>
<feature type="compositionally biased region" description="Basic and acidic residues" evidence="9">
    <location>
        <begin position="706"/>
        <end position="716"/>
    </location>
</feature>
<keyword evidence="3" id="KW-0677">Repeat</keyword>
<dbReference type="PROSITE" id="PS00028">
    <property type="entry name" value="ZINC_FINGER_C2H2_1"/>
    <property type="match status" value="1"/>
</dbReference>
<evidence type="ECO:0000256" key="3">
    <source>
        <dbReference type="ARBA" id="ARBA00022737"/>
    </source>
</evidence>
<dbReference type="PANTHER" id="PTHR13948:SF3">
    <property type="entry name" value="FI21118P1"/>
    <property type="match status" value="1"/>
</dbReference>
<dbReference type="GO" id="GO:0003723">
    <property type="term" value="F:RNA binding"/>
    <property type="evidence" value="ECO:0007669"/>
    <property type="project" value="UniProtKB-KW"/>
</dbReference>
<dbReference type="AlphaFoldDB" id="A0A8H4QCU0"/>
<feature type="compositionally biased region" description="Basic and acidic residues" evidence="9">
    <location>
        <begin position="504"/>
        <end position="525"/>
    </location>
</feature>
<keyword evidence="7" id="KW-0539">Nucleus</keyword>
<dbReference type="SMART" id="SM00547">
    <property type="entry name" value="ZnF_RBZ"/>
    <property type="match status" value="1"/>
</dbReference>
<dbReference type="InterPro" id="IPR000467">
    <property type="entry name" value="G_patch_dom"/>
</dbReference>
<dbReference type="Pfam" id="PF01585">
    <property type="entry name" value="G-patch"/>
    <property type="match status" value="1"/>
</dbReference>
<feature type="compositionally biased region" description="Basic and acidic residues" evidence="9">
    <location>
        <begin position="118"/>
        <end position="162"/>
    </location>
</feature>
<evidence type="ECO:0000256" key="8">
    <source>
        <dbReference type="PROSITE-ProRule" id="PRU00322"/>
    </source>
</evidence>
<evidence type="ECO:0000256" key="9">
    <source>
        <dbReference type="SAM" id="MobiDB-lite"/>
    </source>
</evidence>
<evidence type="ECO:0000313" key="12">
    <source>
        <dbReference type="EMBL" id="KAF4595179.1"/>
    </source>
</evidence>
<evidence type="ECO:0000259" key="10">
    <source>
        <dbReference type="PROSITE" id="PS50174"/>
    </source>
</evidence>
<keyword evidence="5" id="KW-0862">Zinc</keyword>
<evidence type="ECO:0000313" key="13">
    <source>
        <dbReference type="Proteomes" id="UP000562929"/>
    </source>
</evidence>
<dbReference type="PANTHER" id="PTHR13948">
    <property type="entry name" value="RNA-BINDING PROTEIN"/>
    <property type="match status" value="1"/>
</dbReference>
<evidence type="ECO:0000256" key="6">
    <source>
        <dbReference type="ARBA" id="ARBA00022884"/>
    </source>
</evidence>
<feature type="domain" description="RanBP2-type" evidence="11">
    <location>
        <begin position="288"/>
        <end position="318"/>
    </location>
</feature>
<evidence type="ECO:0000256" key="2">
    <source>
        <dbReference type="ARBA" id="ARBA00022723"/>
    </source>
</evidence>
<protein>
    <submittedName>
        <fullName evidence="12">G-patch domain-containing protein</fullName>
    </submittedName>
</protein>
<evidence type="ECO:0000256" key="7">
    <source>
        <dbReference type="ARBA" id="ARBA00023242"/>
    </source>
</evidence>
<dbReference type="EMBL" id="JAACLJ010000001">
    <property type="protein sequence ID" value="KAF4595179.1"/>
    <property type="molecule type" value="Genomic_DNA"/>
</dbReference>
<accession>A0A8H4QCU0</accession>
<evidence type="ECO:0000256" key="4">
    <source>
        <dbReference type="ARBA" id="ARBA00022771"/>
    </source>
</evidence>
<dbReference type="SMART" id="SM00443">
    <property type="entry name" value="G_patch"/>
    <property type="match status" value="1"/>
</dbReference>
<comment type="caution">
    <text evidence="12">The sequence shown here is derived from an EMBL/GenBank/DDBJ whole genome shotgun (WGS) entry which is preliminary data.</text>
</comment>
<dbReference type="GO" id="GO:0008270">
    <property type="term" value="F:zinc ion binding"/>
    <property type="evidence" value="ECO:0007669"/>
    <property type="project" value="UniProtKB-KW"/>
</dbReference>
<evidence type="ECO:0000256" key="1">
    <source>
        <dbReference type="ARBA" id="ARBA00004123"/>
    </source>
</evidence>
<evidence type="ECO:0000259" key="11">
    <source>
        <dbReference type="PROSITE" id="PS50199"/>
    </source>
</evidence>
<feature type="compositionally biased region" description="Basic and acidic residues" evidence="9">
    <location>
        <begin position="664"/>
        <end position="696"/>
    </location>
</feature>
<dbReference type="InterPro" id="IPR001876">
    <property type="entry name" value="Znf_RanBP2"/>
</dbReference>
<feature type="compositionally biased region" description="Low complexity" evidence="9">
    <location>
        <begin position="595"/>
        <end position="604"/>
    </location>
</feature>
<feature type="region of interest" description="Disordered" evidence="9">
    <location>
        <begin position="493"/>
        <end position="538"/>
    </location>
</feature>
<dbReference type="InterPro" id="IPR013087">
    <property type="entry name" value="Znf_C2H2_type"/>
</dbReference>
<keyword evidence="2" id="KW-0479">Metal-binding</keyword>
<dbReference type="PROSITE" id="PS50199">
    <property type="entry name" value="ZF_RANBP2_2"/>
    <property type="match status" value="1"/>
</dbReference>
<dbReference type="GO" id="GO:0005634">
    <property type="term" value="C:nucleus"/>
    <property type="evidence" value="ECO:0007669"/>
    <property type="project" value="UniProtKB-SubCell"/>
</dbReference>
<dbReference type="Proteomes" id="UP000562929">
    <property type="component" value="Unassembled WGS sequence"/>
</dbReference>
<feature type="region of interest" description="Disordered" evidence="9">
    <location>
        <begin position="560"/>
        <end position="604"/>
    </location>
</feature>
<keyword evidence="4 8" id="KW-0863">Zinc-finger</keyword>
<dbReference type="PROSITE" id="PS01358">
    <property type="entry name" value="ZF_RANBP2_1"/>
    <property type="match status" value="1"/>
</dbReference>
<reference evidence="12 13" key="1">
    <citation type="journal article" date="2020" name="G3 (Bethesda)">
        <title>Genetic Underpinnings of Host Manipulation by Ophiocordyceps as Revealed by Comparative Transcriptomics.</title>
        <authorList>
            <person name="Will I."/>
            <person name="Das B."/>
            <person name="Trinh T."/>
            <person name="Brachmann A."/>
            <person name="Ohm R.A."/>
            <person name="de Bekker C."/>
        </authorList>
    </citation>
    <scope>NUCLEOTIDE SEQUENCE [LARGE SCALE GENOMIC DNA]</scope>
    <source>
        <strain evidence="12 13">EC05</strain>
    </source>
</reference>
<dbReference type="GO" id="GO:0000398">
    <property type="term" value="P:mRNA splicing, via spliceosome"/>
    <property type="evidence" value="ECO:0007669"/>
    <property type="project" value="TreeGrafter"/>
</dbReference>
<feature type="region of interest" description="Disordered" evidence="9">
    <location>
        <begin position="662"/>
        <end position="734"/>
    </location>
</feature>
<feature type="region of interest" description="Disordered" evidence="9">
    <location>
        <begin position="1"/>
        <end position="93"/>
    </location>
</feature>
<evidence type="ECO:0000256" key="5">
    <source>
        <dbReference type="ARBA" id="ARBA00022833"/>
    </source>
</evidence>
<feature type="domain" description="G-patch" evidence="10">
    <location>
        <begin position="715"/>
        <end position="761"/>
    </location>
</feature>
<feature type="region of interest" description="Disordered" evidence="9">
    <location>
        <begin position="118"/>
        <end position="183"/>
    </location>
</feature>
<keyword evidence="13" id="KW-1185">Reference proteome</keyword>